<evidence type="ECO:0000259" key="1">
    <source>
        <dbReference type="Pfam" id="PF00668"/>
    </source>
</evidence>
<evidence type="ECO:0000313" key="3">
    <source>
        <dbReference type="Proteomes" id="UP000037962"/>
    </source>
</evidence>
<evidence type="ECO:0000313" key="2">
    <source>
        <dbReference type="EMBL" id="KPG20986.1"/>
    </source>
</evidence>
<keyword evidence="3" id="KW-1185">Reference proteome</keyword>
<feature type="non-terminal residue" evidence="2">
    <location>
        <position position="491"/>
    </location>
</feature>
<dbReference type="Proteomes" id="UP000037962">
    <property type="component" value="Unassembled WGS sequence"/>
</dbReference>
<dbReference type="Pfam" id="PF00668">
    <property type="entry name" value="Condensation"/>
    <property type="match status" value="1"/>
</dbReference>
<accession>A0ABR5LIT5</accession>
<feature type="domain" description="Condensation" evidence="1">
    <location>
        <begin position="7"/>
        <end position="439"/>
    </location>
</feature>
<sequence>MGCEHEALPLTRGQLDIWLAEESGGSGAKWHLGMLGRIEGVIEHELLERAVRQVVQEAEPLRAVFSEIDGQVLQTVVDYPDVALAHHDLSGSTDPMGDAYRVAGSIQRAPMPLDGPLFRFALMRVRSDDFYFFVCCHHIATDGIGMGLLCHRIAAVYSAIATGEPIPPPIFGSLKSLVDCESNYESSEDYLDDEAYWADCGPLDSEPRYGVVPAISGLRNEYEPSAPIQLDPEVVAKTRELAHVLGVRRAAVITAACALLVHGEVGGAEVVLDFPVSRRVRPEAMLVPGMSSGVVPLRLTISPAGTVTGLCEQVADRIQEALRHQRFPLRALESKTGLRRGRHASDHAAINFIPTTRLADFAGAAGSGTVTHTGLVDQFGLVFIKNDEELFLSTSGVGTLFAGCDARALADRFEQVLSAMTADPRTLLSAIDVRDEARSPQLDIWSNREALICPVPRSQSIPELFGRWVVRDPGAVAVSCGGRAVTYRGLD</sequence>
<dbReference type="EMBL" id="LJFS01000074">
    <property type="protein sequence ID" value="KPG20986.1"/>
    <property type="molecule type" value="Genomic_DNA"/>
</dbReference>
<dbReference type="InterPro" id="IPR023213">
    <property type="entry name" value="CAT-like_dom_sf"/>
</dbReference>
<dbReference type="InterPro" id="IPR001242">
    <property type="entry name" value="Condensation_dom"/>
</dbReference>
<protein>
    <submittedName>
        <fullName evidence="2">Non-ribosomal peptide synthetase</fullName>
    </submittedName>
</protein>
<organism evidence="2 3">
    <name type="scientific">Mycobacteroides immunogenum</name>
    <dbReference type="NCBI Taxonomy" id="83262"/>
    <lineage>
        <taxon>Bacteria</taxon>
        <taxon>Bacillati</taxon>
        <taxon>Actinomycetota</taxon>
        <taxon>Actinomycetes</taxon>
        <taxon>Mycobacteriales</taxon>
        <taxon>Mycobacteriaceae</taxon>
        <taxon>Mycobacteroides</taxon>
    </lineage>
</organism>
<dbReference type="PANTHER" id="PTHR45527">
    <property type="entry name" value="NONRIBOSOMAL PEPTIDE SYNTHETASE"/>
    <property type="match status" value="1"/>
</dbReference>
<comment type="caution">
    <text evidence="2">The sequence shown here is derived from an EMBL/GenBank/DDBJ whole genome shotgun (WGS) entry which is preliminary data.</text>
</comment>
<dbReference type="Gene3D" id="3.30.559.10">
    <property type="entry name" value="Chloramphenicol acetyltransferase-like domain"/>
    <property type="match status" value="1"/>
</dbReference>
<name>A0ABR5LIT5_9MYCO</name>
<dbReference type="SUPFAM" id="SSF52777">
    <property type="entry name" value="CoA-dependent acyltransferases"/>
    <property type="match status" value="2"/>
</dbReference>
<reference evidence="2 3" key="1">
    <citation type="submission" date="2015-09" db="EMBL/GenBank/DDBJ databases">
        <title>Genome Sequences of Mycobacterium immunogenum Isolates, Recuperated from a Chloraminated Drinking Water Distribution System Simulator Subjected to Episodes of Nitrification.</title>
        <authorList>
            <person name="Gomez-Alvarez V."/>
            <person name="Revetta R.P."/>
        </authorList>
    </citation>
    <scope>NUCLEOTIDE SEQUENCE [LARGE SCALE GENOMIC DNA]</scope>
    <source>
        <strain evidence="2 3">H076</strain>
    </source>
</reference>
<proteinExistence type="predicted"/>
<gene>
    <name evidence="2" type="ORF">AN912_29650</name>
</gene>
<dbReference type="Gene3D" id="3.30.559.30">
    <property type="entry name" value="Nonribosomal peptide synthetase, condensation domain"/>
    <property type="match status" value="1"/>
</dbReference>
<dbReference type="RefSeq" id="WP_081008452.1">
    <property type="nucleotide sequence ID" value="NZ_LJFP01000005.1"/>
</dbReference>
<dbReference type="PANTHER" id="PTHR45527:SF1">
    <property type="entry name" value="FATTY ACID SYNTHASE"/>
    <property type="match status" value="1"/>
</dbReference>